<feature type="compositionally biased region" description="Basic and acidic residues" evidence="1">
    <location>
        <begin position="188"/>
        <end position="214"/>
    </location>
</feature>
<accession>A0A0D9QHE8</accession>
<feature type="compositionally biased region" description="Polar residues" evidence="1">
    <location>
        <begin position="177"/>
        <end position="186"/>
    </location>
</feature>
<dbReference type="RefSeq" id="XP_012338271.1">
    <property type="nucleotide sequence ID" value="XM_012482848.1"/>
</dbReference>
<dbReference type="OrthoDB" id="389525at2759"/>
<dbReference type="Proteomes" id="UP000054561">
    <property type="component" value="Unassembled WGS sequence"/>
</dbReference>
<keyword evidence="4" id="KW-1185">Reference proteome</keyword>
<protein>
    <submittedName>
        <fullName evidence="3">Uncharacterized protein</fullName>
    </submittedName>
</protein>
<feature type="transmembrane region" description="Helical" evidence="2">
    <location>
        <begin position="329"/>
        <end position="348"/>
    </location>
</feature>
<dbReference type="GeneID" id="24270560"/>
<dbReference type="AlphaFoldDB" id="A0A0D9QHE8"/>
<proteinExistence type="predicted"/>
<evidence type="ECO:0000256" key="1">
    <source>
        <dbReference type="SAM" id="MobiDB-lite"/>
    </source>
</evidence>
<feature type="transmembrane region" description="Helical" evidence="2">
    <location>
        <begin position="354"/>
        <end position="375"/>
    </location>
</feature>
<feature type="region of interest" description="Disordered" evidence="1">
    <location>
        <begin position="28"/>
        <end position="83"/>
    </location>
</feature>
<sequence>MGEANVETLPPENNTLLEEKFMGSVNTNGETYLQDRSDVTKYNDSSNSRSRKSSPRASSRKKSKSTMDHINVDKSNESLNLNNFDEDEGTVKFGGSMRFSSMESVLEGRSDHGNDVDQGFSSSMLFDSMDSIFEKGADDIFNNKDKVHKSANADSMESIFQEGANNDDSNRSQEITESMTFDSTGSLFEKRDDDNLEEKNRMAESSEYHNKDKPLSTTAGLDVDDAVCYYIDKLQQQNKFSASPSRGLFKNTMLGKMFRKIFPTLRSEIRRHLNMQAYEKYNCSVREVNGTREFFNVLRKYRAFAPLVVFGILSPLLLISLIKMSSSIMHAMLILLPWPYALIIALPFVVKTYILPFIAIALLCGGYGFLLFYSVSKLFKVKRSSKHIDGGIMNRLYKIIKSH</sequence>
<reference evidence="3 4" key="1">
    <citation type="submission" date="2014-03" db="EMBL/GenBank/DDBJ databases">
        <title>The Genome Sequence of Plasmodium fragile nilgiri.</title>
        <authorList>
            <consortium name="The Broad Institute Genomics Platform"/>
            <consortium name="The Broad Institute Genome Sequencing Center for Infectious Disease"/>
            <person name="Neafsey D."/>
            <person name="Duraisingh M."/>
            <person name="Young S.K."/>
            <person name="Zeng Q."/>
            <person name="Gargeya S."/>
            <person name="Abouelleil A."/>
            <person name="Alvarado L."/>
            <person name="Chapman S.B."/>
            <person name="Gainer-Dewar J."/>
            <person name="Goldberg J."/>
            <person name="Griggs A."/>
            <person name="Gujja S."/>
            <person name="Hansen M."/>
            <person name="Howarth C."/>
            <person name="Imamovic A."/>
            <person name="Larimer J."/>
            <person name="Pearson M."/>
            <person name="Poon T.W."/>
            <person name="Priest M."/>
            <person name="Roberts A."/>
            <person name="Saif S."/>
            <person name="Shea T."/>
            <person name="Sykes S."/>
            <person name="Wortman J."/>
            <person name="Nusbaum C."/>
            <person name="Birren B."/>
        </authorList>
    </citation>
    <scope>NUCLEOTIDE SEQUENCE [LARGE SCALE GENOMIC DNA]</scope>
    <source>
        <strain evidence="4">nilgiri</strain>
    </source>
</reference>
<dbReference type="VEuPathDB" id="PlasmoDB:AK88_05246"/>
<gene>
    <name evidence="3" type="ORF">AK88_05246</name>
</gene>
<keyword evidence="2" id="KW-1133">Transmembrane helix</keyword>
<keyword evidence="2" id="KW-0812">Transmembrane</keyword>
<evidence type="ECO:0000313" key="3">
    <source>
        <dbReference type="EMBL" id="KJP85121.1"/>
    </source>
</evidence>
<name>A0A0D9QHE8_PLAFR</name>
<dbReference type="EMBL" id="KQ001748">
    <property type="protein sequence ID" value="KJP85121.1"/>
    <property type="molecule type" value="Genomic_DNA"/>
</dbReference>
<feature type="compositionally biased region" description="Basic residues" evidence="1">
    <location>
        <begin position="49"/>
        <end position="64"/>
    </location>
</feature>
<feature type="compositionally biased region" description="Basic and acidic residues" evidence="1">
    <location>
        <begin position="65"/>
        <end position="76"/>
    </location>
</feature>
<evidence type="ECO:0000256" key="2">
    <source>
        <dbReference type="SAM" id="Phobius"/>
    </source>
</evidence>
<organism evidence="3 4">
    <name type="scientific">Plasmodium fragile</name>
    <dbReference type="NCBI Taxonomy" id="5857"/>
    <lineage>
        <taxon>Eukaryota</taxon>
        <taxon>Sar</taxon>
        <taxon>Alveolata</taxon>
        <taxon>Apicomplexa</taxon>
        <taxon>Aconoidasida</taxon>
        <taxon>Haemosporida</taxon>
        <taxon>Plasmodiidae</taxon>
        <taxon>Plasmodium</taxon>
        <taxon>Plasmodium (Plasmodium)</taxon>
    </lineage>
</organism>
<keyword evidence="2" id="KW-0472">Membrane</keyword>
<evidence type="ECO:0000313" key="4">
    <source>
        <dbReference type="Proteomes" id="UP000054561"/>
    </source>
</evidence>
<feature type="region of interest" description="Disordered" evidence="1">
    <location>
        <begin position="177"/>
        <end position="214"/>
    </location>
</feature>
<feature type="transmembrane region" description="Helical" evidence="2">
    <location>
        <begin position="303"/>
        <end position="322"/>
    </location>
</feature>